<keyword evidence="1" id="KW-1133">Transmembrane helix</keyword>
<accession>A0A3P1C2C1</accession>
<keyword evidence="1" id="KW-0472">Membrane</keyword>
<feature type="transmembrane region" description="Helical" evidence="1">
    <location>
        <begin position="102"/>
        <end position="122"/>
    </location>
</feature>
<name>A0A3P1C2C1_9BACT</name>
<gene>
    <name evidence="2" type="ORF">EHT25_06660</name>
</gene>
<feature type="transmembrane region" description="Helical" evidence="1">
    <location>
        <begin position="61"/>
        <end position="82"/>
    </location>
</feature>
<organism evidence="2 3">
    <name type="scientific">Larkinella rosea</name>
    <dbReference type="NCBI Taxonomy" id="2025312"/>
    <lineage>
        <taxon>Bacteria</taxon>
        <taxon>Pseudomonadati</taxon>
        <taxon>Bacteroidota</taxon>
        <taxon>Cytophagia</taxon>
        <taxon>Cytophagales</taxon>
        <taxon>Spirosomataceae</taxon>
        <taxon>Larkinella</taxon>
    </lineage>
</organism>
<evidence type="ECO:0000313" key="2">
    <source>
        <dbReference type="EMBL" id="RRB07457.1"/>
    </source>
</evidence>
<dbReference type="EMBL" id="RQJO01000007">
    <property type="protein sequence ID" value="RRB07457.1"/>
    <property type="molecule type" value="Genomic_DNA"/>
</dbReference>
<dbReference type="RefSeq" id="WP_124872537.1">
    <property type="nucleotide sequence ID" value="NZ_RQJO01000007.1"/>
</dbReference>
<comment type="caution">
    <text evidence="2">The sequence shown here is derived from an EMBL/GenBank/DDBJ whole genome shotgun (WGS) entry which is preliminary data.</text>
</comment>
<evidence type="ECO:0000256" key="1">
    <source>
        <dbReference type="SAM" id="Phobius"/>
    </source>
</evidence>
<sequence>MKNNKIIDLVSQKWYRMWVILPILMYGLCIAGEGLIYYFPILLVAAQFISIRFHPLSEHSGWWWAWLLGSIFCYLIACKIFSPVITYLGVPPDYSYVKNVTLYILSFYISQMPAEIVLMLIFPQWRFGWWIFGNSLAAIGWMGAFLVLYYFTPFPYSVGDRFTFFWGFIGPSILGNAITGYFLDIGSRE</sequence>
<feature type="transmembrane region" description="Helical" evidence="1">
    <location>
        <begin position="163"/>
        <end position="183"/>
    </location>
</feature>
<keyword evidence="1" id="KW-0812">Transmembrane</keyword>
<dbReference type="AlphaFoldDB" id="A0A3P1C2C1"/>
<dbReference type="Proteomes" id="UP000271925">
    <property type="component" value="Unassembled WGS sequence"/>
</dbReference>
<feature type="transmembrane region" description="Helical" evidence="1">
    <location>
        <begin position="20"/>
        <end position="49"/>
    </location>
</feature>
<feature type="transmembrane region" description="Helical" evidence="1">
    <location>
        <begin position="129"/>
        <end position="151"/>
    </location>
</feature>
<dbReference type="OrthoDB" id="950139at2"/>
<proteinExistence type="predicted"/>
<protein>
    <submittedName>
        <fullName evidence="2">Uncharacterized protein</fullName>
    </submittedName>
</protein>
<evidence type="ECO:0000313" key="3">
    <source>
        <dbReference type="Proteomes" id="UP000271925"/>
    </source>
</evidence>
<reference evidence="2 3" key="1">
    <citation type="submission" date="2018-11" db="EMBL/GenBank/DDBJ databases">
        <authorList>
            <person name="Zhou Z."/>
            <person name="Wang G."/>
        </authorList>
    </citation>
    <scope>NUCLEOTIDE SEQUENCE [LARGE SCALE GENOMIC DNA]</scope>
    <source>
        <strain evidence="2 3">KCTC52004</strain>
    </source>
</reference>
<keyword evidence="3" id="KW-1185">Reference proteome</keyword>